<dbReference type="AlphaFoldDB" id="A0A7W9YBJ9"/>
<evidence type="ECO:0000313" key="1">
    <source>
        <dbReference type="EMBL" id="MBB6164733.1"/>
    </source>
</evidence>
<evidence type="ECO:0000313" key="2">
    <source>
        <dbReference type="Proteomes" id="UP000547879"/>
    </source>
</evidence>
<name>A0A7W9YBJ9_9HYPH</name>
<accession>A0A7W9YBJ9</accession>
<keyword evidence="2" id="KW-1185">Reference proteome</keyword>
<dbReference type="EMBL" id="JACHEG010000006">
    <property type="protein sequence ID" value="MBB6164733.1"/>
    <property type="molecule type" value="Genomic_DNA"/>
</dbReference>
<organism evidence="1 2">
    <name type="scientific">Rhizobium wenxiniae</name>
    <dbReference type="NCBI Taxonomy" id="1737357"/>
    <lineage>
        <taxon>Bacteria</taxon>
        <taxon>Pseudomonadati</taxon>
        <taxon>Pseudomonadota</taxon>
        <taxon>Alphaproteobacteria</taxon>
        <taxon>Hyphomicrobiales</taxon>
        <taxon>Rhizobiaceae</taxon>
        <taxon>Rhizobium/Agrobacterium group</taxon>
        <taxon>Rhizobium</taxon>
    </lineage>
</organism>
<dbReference type="Proteomes" id="UP000547879">
    <property type="component" value="Unassembled WGS sequence"/>
</dbReference>
<sequence length="158" mass="17763">MSGIGSGSFAVAAVRGDAVAPSMRPRWRRYSQDCESRGGRSQLAVLASEFRNAAHWVVGICQKMLARQFKIGGDPAEICRLQRDLKQYKSFIPRRPTTQCLQYAGFGCRTVQTPKMRISRLALSTAVFAQRALTKALLSTLLLRHRADGHRWLLQRML</sequence>
<gene>
    <name evidence="1" type="ORF">HNQ72_004578</name>
</gene>
<proteinExistence type="predicted"/>
<comment type="caution">
    <text evidence="1">The sequence shown here is derived from an EMBL/GenBank/DDBJ whole genome shotgun (WGS) entry which is preliminary data.</text>
</comment>
<reference evidence="1 2" key="1">
    <citation type="submission" date="2020-08" db="EMBL/GenBank/DDBJ databases">
        <title>Genomic Encyclopedia of Type Strains, Phase IV (KMG-IV): sequencing the most valuable type-strain genomes for metagenomic binning, comparative biology and taxonomic classification.</title>
        <authorList>
            <person name="Goeker M."/>
        </authorList>
    </citation>
    <scope>NUCLEOTIDE SEQUENCE [LARGE SCALE GENOMIC DNA]</scope>
    <source>
        <strain evidence="1 2">DSM 100734</strain>
    </source>
</reference>
<protein>
    <submittedName>
        <fullName evidence="1">Uncharacterized protein</fullName>
    </submittedName>
</protein>